<dbReference type="EMBL" id="CCAG010002137">
    <property type="status" value="NOT_ANNOTATED_CDS"/>
    <property type="molecule type" value="Genomic_DNA"/>
</dbReference>
<dbReference type="AlphaFoldDB" id="A0A1B0G1I5"/>
<keyword evidence="2" id="KW-1185">Reference proteome</keyword>
<dbReference type="InterPro" id="IPR009832">
    <property type="entry name" value="DUF1397"/>
</dbReference>
<dbReference type="STRING" id="37546.A0A1B0G1I5"/>
<protein>
    <submittedName>
        <fullName evidence="1">Uncharacterized protein</fullName>
    </submittedName>
</protein>
<organism evidence="1 2">
    <name type="scientific">Glossina morsitans morsitans</name>
    <name type="common">Savannah tsetse fly</name>
    <dbReference type="NCBI Taxonomy" id="37546"/>
    <lineage>
        <taxon>Eukaryota</taxon>
        <taxon>Metazoa</taxon>
        <taxon>Ecdysozoa</taxon>
        <taxon>Arthropoda</taxon>
        <taxon>Hexapoda</taxon>
        <taxon>Insecta</taxon>
        <taxon>Pterygota</taxon>
        <taxon>Neoptera</taxon>
        <taxon>Endopterygota</taxon>
        <taxon>Diptera</taxon>
        <taxon>Brachycera</taxon>
        <taxon>Muscomorpha</taxon>
        <taxon>Hippoboscoidea</taxon>
        <taxon>Glossinidae</taxon>
        <taxon>Glossina</taxon>
    </lineage>
</organism>
<proteinExistence type="predicted"/>
<dbReference type="Proteomes" id="UP000092444">
    <property type="component" value="Unassembled WGS sequence"/>
</dbReference>
<evidence type="ECO:0000313" key="2">
    <source>
        <dbReference type="Proteomes" id="UP000092444"/>
    </source>
</evidence>
<dbReference type="EnsemblMetazoa" id="GMOY007139-RA">
    <property type="protein sequence ID" value="GMOY007139-PA"/>
    <property type="gene ID" value="GMOY007139"/>
</dbReference>
<dbReference type="Pfam" id="PF07165">
    <property type="entry name" value="DUF1397"/>
    <property type="match status" value="1"/>
</dbReference>
<sequence>MGYGMASASSMEVSDDNFVKLKPSLRQAILARRNKVEREKEAEGAGAGIIQVSVAKAVSVVMKKAKDSDAVILLVLDWQYVSSCQFHDVLVKSCTEAYQEIESATLSLGECITGIFNYSAMQEEIAEASPEGELDAVFNNHFTSARESLI</sequence>
<name>A0A1B0G1I5_GLOMM</name>
<accession>A0A1B0G1I5</accession>
<dbReference type="VEuPathDB" id="VectorBase:GMOY007139"/>
<evidence type="ECO:0000313" key="1">
    <source>
        <dbReference type="EnsemblMetazoa" id="GMOY007139-PA"/>
    </source>
</evidence>
<reference evidence="1" key="1">
    <citation type="submission" date="2020-05" db="UniProtKB">
        <authorList>
            <consortium name="EnsemblMetazoa"/>
        </authorList>
    </citation>
    <scope>IDENTIFICATION</scope>
    <source>
        <strain evidence="1">Yale</strain>
    </source>
</reference>